<dbReference type="Gene3D" id="3.40.1190.20">
    <property type="match status" value="1"/>
</dbReference>
<dbReference type="GO" id="GO:0008902">
    <property type="term" value="F:hydroxymethylpyrimidine kinase activity"/>
    <property type="evidence" value="ECO:0007669"/>
    <property type="project" value="TreeGrafter"/>
</dbReference>
<dbReference type="AlphaFoldDB" id="A0A849PA27"/>
<dbReference type="GO" id="GO:0009228">
    <property type="term" value="P:thiamine biosynthetic process"/>
    <property type="evidence" value="ECO:0007669"/>
    <property type="project" value="TreeGrafter"/>
</dbReference>
<comment type="caution">
    <text evidence="2">The sequence shown here is derived from an EMBL/GenBank/DDBJ whole genome shotgun (WGS) entry which is preliminary data.</text>
</comment>
<dbReference type="UniPathway" id="UPA00060">
    <property type="reaction ID" value="UER00138"/>
</dbReference>
<dbReference type="RefSeq" id="WP_171681057.1">
    <property type="nucleotide sequence ID" value="NZ_JABGBN010000008.1"/>
</dbReference>
<evidence type="ECO:0000313" key="2">
    <source>
        <dbReference type="EMBL" id="NOL52368.1"/>
    </source>
</evidence>
<dbReference type="InterPro" id="IPR029056">
    <property type="entry name" value="Ribokinase-like"/>
</dbReference>
<reference evidence="2 3" key="1">
    <citation type="submission" date="2020-05" db="EMBL/GenBank/DDBJ databases">
        <authorList>
            <person name="Niu N."/>
        </authorList>
    </citation>
    <scope>NUCLEOTIDE SEQUENCE [LARGE SCALE GENOMIC DNA]</scope>
    <source>
        <strain evidence="2 3">3340-03</strain>
    </source>
</reference>
<dbReference type="PANTHER" id="PTHR20858">
    <property type="entry name" value="PHOSPHOMETHYLPYRIMIDINE KINASE"/>
    <property type="match status" value="1"/>
</dbReference>
<protein>
    <recommendedName>
        <fullName evidence="1">Pyridoxamine kinase/Phosphomethylpyrimidine kinase domain-containing protein</fullName>
    </recommendedName>
</protein>
<accession>A0A849PA27</accession>
<keyword evidence="3" id="KW-1185">Reference proteome</keyword>
<dbReference type="SUPFAM" id="SSF53613">
    <property type="entry name" value="Ribokinase-like"/>
    <property type="match status" value="1"/>
</dbReference>
<dbReference type="GO" id="GO:0008972">
    <property type="term" value="F:phosphomethylpyrimidine kinase activity"/>
    <property type="evidence" value="ECO:0007669"/>
    <property type="project" value="TreeGrafter"/>
</dbReference>
<dbReference type="GO" id="GO:0005829">
    <property type="term" value="C:cytosol"/>
    <property type="evidence" value="ECO:0007669"/>
    <property type="project" value="TreeGrafter"/>
</dbReference>
<dbReference type="InterPro" id="IPR013749">
    <property type="entry name" value="PM/HMP-P_kinase-1"/>
</dbReference>
<feature type="domain" description="Pyridoxamine kinase/Phosphomethylpyrimidine kinase" evidence="1">
    <location>
        <begin position="11"/>
        <end position="250"/>
    </location>
</feature>
<evidence type="ECO:0000259" key="1">
    <source>
        <dbReference type="Pfam" id="PF08543"/>
    </source>
</evidence>
<dbReference type="EMBL" id="JABGBN010000008">
    <property type="protein sequence ID" value="NOL52368.1"/>
    <property type="molecule type" value="Genomic_DNA"/>
</dbReference>
<gene>
    <name evidence="2" type="ORF">HKX39_09350</name>
</gene>
<evidence type="ECO:0000313" key="3">
    <source>
        <dbReference type="Proteomes" id="UP000537862"/>
    </source>
</evidence>
<dbReference type="Pfam" id="PF08543">
    <property type="entry name" value="Phos_pyr_kin"/>
    <property type="match status" value="1"/>
</dbReference>
<dbReference type="Proteomes" id="UP000537862">
    <property type="component" value="Unassembled WGS sequence"/>
</dbReference>
<proteinExistence type="predicted"/>
<sequence length="260" mass="28881">MYDPTHRAHLPAETITATQLGCYSTSVVTALSVQDSNSVIDVIPISSDTIDAQARFILEDIKIRAFKIGAVFGIETLDAIAGIAADYHDLPLISTFGKHFYNHVEVEEPSGGRLYTEMLTDAYLDILAPLSYIAVVDSHYAQQWTSDDFDIHTTDDLIRHVLDLGAEYCLVLNERYGSSMRHRLIQCTDREDYFAHDPHIQTPAEFADMVASALACLLANGENTIDAVNLSLTVALKQIEHQIQLGMGKSQPDRLAYYET</sequence>
<name>A0A849PA27_9BURK</name>
<dbReference type="PANTHER" id="PTHR20858:SF17">
    <property type="entry name" value="HYDROXYMETHYLPYRIMIDINE_PHOSPHOMETHYLPYRIMIDINE KINASE THI20-RELATED"/>
    <property type="match status" value="1"/>
</dbReference>
<dbReference type="GO" id="GO:0009229">
    <property type="term" value="P:thiamine diphosphate biosynthetic process"/>
    <property type="evidence" value="ECO:0007669"/>
    <property type="project" value="UniProtKB-UniPathway"/>
</dbReference>
<organism evidence="2 3">
    <name type="scientific">Pelistega suis</name>
    <dbReference type="NCBI Taxonomy" id="1631957"/>
    <lineage>
        <taxon>Bacteria</taxon>
        <taxon>Pseudomonadati</taxon>
        <taxon>Pseudomonadota</taxon>
        <taxon>Betaproteobacteria</taxon>
        <taxon>Burkholderiales</taxon>
        <taxon>Alcaligenaceae</taxon>
        <taxon>Pelistega</taxon>
    </lineage>
</organism>